<dbReference type="GO" id="GO:0000156">
    <property type="term" value="F:phosphorelay response regulator activity"/>
    <property type="evidence" value="ECO:0007669"/>
    <property type="project" value="TreeGrafter"/>
</dbReference>
<feature type="DNA-binding region" description="OmpR/PhoB-type" evidence="5">
    <location>
        <begin position="124"/>
        <end position="221"/>
    </location>
</feature>
<keyword evidence="9" id="KW-1185">Reference proteome</keyword>
<dbReference type="KEGG" id="gbi:PG2T_12660"/>
<dbReference type="PANTHER" id="PTHR48111:SF67">
    <property type="entry name" value="TRANSCRIPTIONAL REGULATORY PROTEIN TCTD"/>
    <property type="match status" value="1"/>
</dbReference>
<dbReference type="InterPro" id="IPR036388">
    <property type="entry name" value="WH-like_DNA-bd_sf"/>
</dbReference>
<dbReference type="SUPFAM" id="SSF52172">
    <property type="entry name" value="CheY-like"/>
    <property type="match status" value="1"/>
</dbReference>
<dbReference type="InterPro" id="IPR001789">
    <property type="entry name" value="Sig_transdc_resp-reg_receiver"/>
</dbReference>
<keyword evidence="1" id="KW-0805">Transcription regulation</keyword>
<dbReference type="Gene3D" id="1.10.10.10">
    <property type="entry name" value="Winged helix-like DNA-binding domain superfamily/Winged helix DNA-binding domain"/>
    <property type="match status" value="1"/>
</dbReference>
<dbReference type="GO" id="GO:0006355">
    <property type="term" value="P:regulation of DNA-templated transcription"/>
    <property type="evidence" value="ECO:0007669"/>
    <property type="project" value="InterPro"/>
</dbReference>
<name>A0A1B1YW38_9GAMM</name>
<dbReference type="InterPro" id="IPR039420">
    <property type="entry name" value="WalR-like"/>
</dbReference>
<keyword evidence="2 5" id="KW-0238">DNA-binding</keyword>
<gene>
    <name evidence="8" type="ORF">PG2T_12660</name>
</gene>
<feature type="domain" description="OmpR/PhoB-type" evidence="7">
    <location>
        <begin position="124"/>
        <end position="221"/>
    </location>
</feature>
<dbReference type="InterPro" id="IPR001867">
    <property type="entry name" value="OmpR/PhoB-type_DNA-bd"/>
</dbReference>
<evidence type="ECO:0000313" key="9">
    <source>
        <dbReference type="Proteomes" id="UP000092952"/>
    </source>
</evidence>
<evidence type="ECO:0000256" key="1">
    <source>
        <dbReference type="ARBA" id="ARBA00023015"/>
    </source>
</evidence>
<dbReference type="PROSITE" id="PS51755">
    <property type="entry name" value="OMPR_PHOB"/>
    <property type="match status" value="1"/>
</dbReference>
<dbReference type="PROSITE" id="PS50110">
    <property type="entry name" value="RESPONSE_REGULATORY"/>
    <property type="match status" value="1"/>
</dbReference>
<dbReference type="GO" id="GO:0000976">
    <property type="term" value="F:transcription cis-regulatory region binding"/>
    <property type="evidence" value="ECO:0007669"/>
    <property type="project" value="TreeGrafter"/>
</dbReference>
<sequence length="221" mass="23924">MRLLLVEDSQRLREGLQMGLASAGFAVDAAADGAAALAFLDGYDYPLTVLDLGLPKVDGMAVLAHLRARRVPTRVLVLSARDQLTDRVAALDAGADDYLVKPFALDELIARLRALGRRYHGATTAQLAAGNLELDSARRVARCAGRPLNLSPREYALLEVLLHGRGRVLSRAMLFERLYDADARASDKVIEVLMSGLRGKLAAAGWDGQIENRRGFGYVLG</sequence>
<feature type="modified residue" description="4-aspartylphosphate" evidence="4">
    <location>
        <position position="51"/>
    </location>
</feature>
<reference evidence="9" key="1">
    <citation type="submission" date="2016-03" db="EMBL/GenBank/DDBJ databases">
        <title>Complete genome sequence of Solimmundus cernigliae, representing a novel lineage of polycyclic aromatic hydrocarbon degraders within the Gammaproteobacteria.</title>
        <authorList>
            <person name="Singleton D.R."/>
            <person name="Dickey A.N."/>
            <person name="Scholl E.H."/>
            <person name="Wright F.A."/>
            <person name="Aitken M.D."/>
        </authorList>
    </citation>
    <scope>NUCLEOTIDE SEQUENCE [LARGE SCALE GENOMIC DNA]</scope>
    <source>
        <strain evidence="9">TR3.2</strain>
    </source>
</reference>
<keyword evidence="3" id="KW-0804">Transcription</keyword>
<dbReference type="Pfam" id="PF00072">
    <property type="entry name" value="Response_reg"/>
    <property type="match status" value="1"/>
</dbReference>
<dbReference type="InterPro" id="IPR011006">
    <property type="entry name" value="CheY-like_superfamily"/>
</dbReference>
<keyword evidence="4" id="KW-0597">Phosphoprotein</keyword>
<dbReference type="Gene3D" id="3.40.50.2300">
    <property type="match status" value="1"/>
</dbReference>
<proteinExistence type="predicted"/>
<evidence type="ECO:0000313" key="8">
    <source>
        <dbReference type="EMBL" id="ANX04939.1"/>
    </source>
</evidence>
<protein>
    <submittedName>
        <fullName evidence="8">Two-component system response regulator</fullName>
    </submittedName>
</protein>
<evidence type="ECO:0000256" key="2">
    <source>
        <dbReference type="ARBA" id="ARBA00023125"/>
    </source>
</evidence>
<evidence type="ECO:0000259" key="7">
    <source>
        <dbReference type="PROSITE" id="PS51755"/>
    </source>
</evidence>
<dbReference type="Gene3D" id="6.10.250.690">
    <property type="match status" value="1"/>
</dbReference>
<dbReference type="GO" id="GO:0005829">
    <property type="term" value="C:cytosol"/>
    <property type="evidence" value="ECO:0007669"/>
    <property type="project" value="TreeGrafter"/>
</dbReference>
<dbReference type="Proteomes" id="UP000092952">
    <property type="component" value="Chromosome"/>
</dbReference>
<dbReference type="RefSeq" id="WP_068806143.1">
    <property type="nucleotide sequence ID" value="NZ_CP014671.1"/>
</dbReference>
<dbReference type="OrthoDB" id="9802426at2"/>
<dbReference type="InParanoid" id="A0A1B1YW38"/>
<evidence type="ECO:0000256" key="3">
    <source>
        <dbReference type="ARBA" id="ARBA00023163"/>
    </source>
</evidence>
<organism evidence="8 9">
    <name type="scientific">Immundisolibacter cernigliae</name>
    <dbReference type="NCBI Taxonomy" id="1810504"/>
    <lineage>
        <taxon>Bacteria</taxon>
        <taxon>Pseudomonadati</taxon>
        <taxon>Pseudomonadota</taxon>
        <taxon>Gammaproteobacteria</taxon>
        <taxon>Immundisolibacterales</taxon>
        <taxon>Immundisolibacteraceae</taxon>
        <taxon>Immundisolibacter</taxon>
    </lineage>
</organism>
<dbReference type="SMART" id="SM00862">
    <property type="entry name" value="Trans_reg_C"/>
    <property type="match status" value="1"/>
</dbReference>
<dbReference type="PANTHER" id="PTHR48111">
    <property type="entry name" value="REGULATOR OF RPOS"/>
    <property type="match status" value="1"/>
</dbReference>
<dbReference type="CDD" id="cd00383">
    <property type="entry name" value="trans_reg_C"/>
    <property type="match status" value="1"/>
</dbReference>
<dbReference type="AlphaFoldDB" id="A0A1B1YW38"/>
<dbReference type="EMBL" id="CP014671">
    <property type="protein sequence ID" value="ANX04939.1"/>
    <property type="molecule type" value="Genomic_DNA"/>
</dbReference>
<dbReference type="Pfam" id="PF00486">
    <property type="entry name" value="Trans_reg_C"/>
    <property type="match status" value="1"/>
</dbReference>
<dbReference type="STRING" id="1810504.PG2T_12660"/>
<dbReference type="GO" id="GO:0032993">
    <property type="term" value="C:protein-DNA complex"/>
    <property type="evidence" value="ECO:0007669"/>
    <property type="project" value="TreeGrafter"/>
</dbReference>
<evidence type="ECO:0000256" key="4">
    <source>
        <dbReference type="PROSITE-ProRule" id="PRU00169"/>
    </source>
</evidence>
<evidence type="ECO:0000259" key="6">
    <source>
        <dbReference type="PROSITE" id="PS50110"/>
    </source>
</evidence>
<evidence type="ECO:0000256" key="5">
    <source>
        <dbReference type="PROSITE-ProRule" id="PRU01091"/>
    </source>
</evidence>
<feature type="domain" description="Response regulatory" evidence="6">
    <location>
        <begin position="2"/>
        <end position="116"/>
    </location>
</feature>
<accession>A0A1B1YW38</accession>
<dbReference type="SMART" id="SM00448">
    <property type="entry name" value="REC"/>
    <property type="match status" value="1"/>
</dbReference>